<gene>
    <name evidence="5" type="ORF">CBF28_03880</name>
</gene>
<evidence type="ECO:0000256" key="1">
    <source>
        <dbReference type="ARBA" id="ARBA00023015"/>
    </source>
</evidence>
<proteinExistence type="predicted"/>
<protein>
    <recommendedName>
        <fullName evidence="7">HTH domain-containing protein</fullName>
    </recommendedName>
</protein>
<dbReference type="AlphaFoldDB" id="A0A430B6Z6"/>
<dbReference type="SUPFAM" id="SSF46785">
    <property type="entry name" value="Winged helix' DNA-binding domain"/>
    <property type="match status" value="1"/>
</dbReference>
<dbReference type="Pfam" id="PF05043">
    <property type="entry name" value="Mga"/>
    <property type="match status" value="1"/>
</dbReference>
<reference evidence="5 6" key="1">
    <citation type="submission" date="2017-05" db="EMBL/GenBank/DDBJ databases">
        <title>Vagococcus spp. assemblies.</title>
        <authorList>
            <person name="Gulvik C.A."/>
        </authorList>
    </citation>
    <scope>NUCLEOTIDE SEQUENCE [LARGE SCALE GENOMIC DNA]</scope>
    <source>
        <strain evidence="5 6">SS1714</strain>
    </source>
</reference>
<evidence type="ECO:0000256" key="2">
    <source>
        <dbReference type="ARBA" id="ARBA00023163"/>
    </source>
</evidence>
<feature type="domain" description="Mga helix-turn-helix" evidence="3">
    <location>
        <begin position="83"/>
        <end position="144"/>
    </location>
</feature>
<evidence type="ECO:0000313" key="6">
    <source>
        <dbReference type="Proteomes" id="UP000288028"/>
    </source>
</evidence>
<dbReference type="Gene3D" id="1.10.10.10">
    <property type="entry name" value="Winged helix-like DNA-binding domain superfamily/Winged helix DNA-binding domain"/>
    <property type="match status" value="1"/>
</dbReference>
<keyword evidence="2" id="KW-0804">Transcription</keyword>
<dbReference type="InterPro" id="IPR007737">
    <property type="entry name" value="Mga_HTH"/>
</dbReference>
<organism evidence="5 6">
    <name type="scientific">Vagococcus carniphilus</name>
    <dbReference type="NCBI Taxonomy" id="218144"/>
    <lineage>
        <taxon>Bacteria</taxon>
        <taxon>Bacillati</taxon>
        <taxon>Bacillota</taxon>
        <taxon>Bacilli</taxon>
        <taxon>Lactobacillales</taxon>
        <taxon>Enterococcaceae</taxon>
        <taxon>Vagococcus</taxon>
    </lineage>
</organism>
<evidence type="ECO:0000259" key="4">
    <source>
        <dbReference type="Pfam" id="PF08280"/>
    </source>
</evidence>
<dbReference type="Proteomes" id="UP000288028">
    <property type="component" value="Unassembled WGS sequence"/>
</dbReference>
<dbReference type="PANTHER" id="PTHR30185:SF18">
    <property type="entry name" value="TRANSCRIPTIONAL REGULATOR MTLR"/>
    <property type="match status" value="1"/>
</dbReference>
<dbReference type="InterPro" id="IPR036390">
    <property type="entry name" value="WH_DNA-bd_sf"/>
</dbReference>
<dbReference type="OrthoDB" id="2080269at2"/>
<keyword evidence="6" id="KW-1185">Reference proteome</keyword>
<sequence length="483" mass="56935">MVVKMLSILDTTSKRLVDTLELLLKSENWLTVRQIADLLNVSEKTIHEDLNYIQDNLNDKVGLEFLSPYGIRASKLSVNVFLNIQSQILLNSIPIQFILALAKNPNQTLNDYAEILHISRSTLYRYLPKISDYFKQYDLEVKKSGSLYSITSKNEYLYRRFFSTFLFEIHGYNVKPIISEQWQSFFKERLTRMYSFNQEEISDLQISYYSIFYQLSIEREKQNHRLAYIQTFVGQDTPFTKEEEHFLFCNEPDLSLGCFTKIESAIYIHRHTQFSLTDTEFIKEVSLFLDKLFQTFQIKKMDVEKKRLLDFVVDLCINVKYFKIPYHFFYDRFESFSKQVELNNTAAFNLMTHLIKELSLKTELDFSIYVDHLIYLLVVTLPQIIQAQLNQPILIVSSYSVDHGYFLLKMIEGQLNIESTYFESVICIHESDLKHYDLDNFQLIISNLALPLESTKYILIQDFPSKNNITSIKNILLSNTKVE</sequence>
<evidence type="ECO:0000313" key="5">
    <source>
        <dbReference type="EMBL" id="RSU16100.1"/>
    </source>
</evidence>
<dbReference type="InterPro" id="IPR036388">
    <property type="entry name" value="WH-like_DNA-bd_sf"/>
</dbReference>
<dbReference type="Pfam" id="PF08280">
    <property type="entry name" value="HTH_Mga"/>
    <property type="match status" value="1"/>
</dbReference>
<dbReference type="EMBL" id="NGKB01000003">
    <property type="protein sequence ID" value="RSU16100.1"/>
    <property type="molecule type" value="Genomic_DNA"/>
</dbReference>
<name>A0A430B6Z6_9ENTE</name>
<accession>A0A430B6Z6</accession>
<dbReference type="InterPro" id="IPR013199">
    <property type="entry name" value="HTH_Mga_DNA-bd_dom"/>
</dbReference>
<keyword evidence="1" id="KW-0805">Transcription regulation</keyword>
<dbReference type="InterPro" id="IPR050661">
    <property type="entry name" value="BglG_antiterminators"/>
</dbReference>
<evidence type="ECO:0008006" key="7">
    <source>
        <dbReference type="Google" id="ProtNLM"/>
    </source>
</evidence>
<feature type="domain" description="M protein trans-acting positive regulator (MGA) HTH" evidence="4">
    <location>
        <begin position="20"/>
        <end position="63"/>
    </location>
</feature>
<dbReference type="PANTHER" id="PTHR30185">
    <property type="entry name" value="CRYPTIC BETA-GLUCOSIDE BGL OPERON ANTITERMINATOR"/>
    <property type="match status" value="1"/>
</dbReference>
<evidence type="ECO:0000259" key="3">
    <source>
        <dbReference type="Pfam" id="PF05043"/>
    </source>
</evidence>
<comment type="caution">
    <text evidence="5">The sequence shown here is derived from an EMBL/GenBank/DDBJ whole genome shotgun (WGS) entry which is preliminary data.</text>
</comment>